<comment type="caution">
    <text evidence="2">The sequence shown here is derived from an EMBL/GenBank/DDBJ whole genome shotgun (WGS) entry which is preliminary data.</text>
</comment>
<dbReference type="AlphaFoldDB" id="A0A1F6A4J6"/>
<keyword evidence="1" id="KW-0472">Membrane</keyword>
<name>A0A1F6A4J6_9BACT</name>
<keyword evidence="1" id="KW-0812">Transmembrane</keyword>
<gene>
    <name evidence="2" type="ORF">A2721_03020</name>
</gene>
<reference evidence="2 3" key="1">
    <citation type="journal article" date="2016" name="Nat. Commun.">
        <title>Thousands of microbial genomes shed light on interconnected biogeochemical processes in an aquifer system.</title>
        <authorList>
            <person name="Anantharaman K."/>
            <person name="Brown C.T."/>
            <person name="Hug L.A."/>
            <person name="Sharon I."/>
            <person name="Castelle C.J."/>
            <person name="Probst A.J."/>
            <person name="Thomas B.C."/>
            <person name="Singh A."/>
            <person name="Wilkins M.J."/>
            <person name="Karaoz U."/>
            <person name="Brodie E.L."/>
            <person name="Williams K.H."/>
            <person name="Hubbard S.S."/>
            <person name="Banfield J.F."/>
        </authorList>
    </citation>
    <scope>NUCLEOTIDE SEQUENCE [LARGE SCALE GENOMIC DNA]</scope>
</reference>
<sequence>MNESVSSYNPSEDRDLARFNHEDRLKGCLAVVAGLVVLCAGVVSGRPEFGIGFGVLAGMGVYGFLRVFG</sequence>
<proteinExistence type="predicted"/>
<accession>A0A1F6A4J6</accession>
<evidence type="ECO:0000313" key="3">
    <source>
        <dbReference type="Proteomes" id="UP000177871"/>
    </source>
</evidence>
<dbReference type="Proteomes" id="UP000177871">
    <property type="component" value="Unassembled WGS sequence"/>
</dbReference>
<dbReference type="EMBL" id="MFJK01000006">
    <property type="protein sequence ID" value="OGG19619.1"/>
    <property type="molecule type" value="Genomic_DNA"/>
</dbReference>
<organism evidence="2 3">
    <name type="scientific">Candidatus Gottesmanbacteria bacterium RIFCSPHIGHO2_01_FULL_47_48</name>
    <dbReference type="NCBI Taxonomy" id="1798381"/>
    <lineage>
        <taxon>Bacteria</taxon>
        <taxon>Candidatus Gottesmaniibacteriota</taxon>
    </lineage>
</organism>
<feature type="transmembrane region" description="Helical" evidence="1">
    <location>
        <begin position="24"/>
        <end position="43"/>
    </location>
</feature>
<protein>
    <submittedName>
        <fullName evidence="2">Uncharacterized protein</fullName>
    </submittedName>
</protein>
<keyword evidence="1" id="KW-1133">Transmembrane helix</keyword>
<evidence type="ECO:0000313" key="2">
    <source>
        <dbReference type="EMBL" id="OGG19619.1"/>
    </source>
</evidence>
<dbReference type="STRING" id="1798381.A2721_03020"/>
<feature type="transmembrane region" description="Helical" evidence="1">
    <location>
        <begin position="49"/>
        <end position="68"/>
    </location>
</feature>
<evidence type="ECO:0000256" key="1">
    <source>
        <dbReference type="SAM" id="Phobius"/>
    </source>
</evidence>